<protein>
    <submittedName>
        <fullName evidence="4">Nitrilase</fullName>
    </submittedName>
</protein>
<keyword evidence="5" id="KW-1185">Reference proteome</keyword>
<dbReference type="HOGENOM" id="CLU_030130_6_0_9"/>
<evidence type="ECO:0000256" key="2">
    <source>
        <dbReference type="PROSITE-ProRule" id="PRU10139"/>
    </source>
</evidence>
<feature type="domain" description="CN hydrolase" evidence="3">
    <location>
        <begin position="7"/>
        <end position="278"/>
    </location>
</feature>
<dbReference type="InterPro" id="IPR036526">
    <property type="entry name" value="C-N_Hydrolase_sf"/>
</dbReference>
<dbReference type="RefSeq" id="WP_038697582.1">
    <property type="nucleotide sequence ID" value="NZ_CP009286.1"/>
</dbReference>
<dbReference type="STRING" id="169760.PSTEL_19260"/>
<dbReference type="Proteomes" id="UP000029507">
    <property type="component" value="Chromosome"/>
</dbReference>
<dbReference type="InterPro" id="IPR044149">
    <property type="entry name" value="Nitrilases_CHs"/>
</dbReference>
<dbReference type="InterPro" id="IPR000132">
    <property type="entry name" value="Nitrilase/CN_hydratase_CS"/>
</dbReference>
<reference evidence="4 5" key="1">
    <citation type="submission" date="2014-08" db="EMBL/GenBank/DDBJ databases">
        <title>Comparative genomics of the Paenibacillus odorifer group.</title>
        <authorList>
            <person name="den Bakker H.C."/>
            <person name="Tsai Y.-C."/>
            <person name="Martin N."/>
            <person name="Korlach J."/>
            <person name="Wiedmann M."/>
        </authorList>
    </citation>
    <scope>NUCLEOTIDE SEQUENCE [LARGE SCALE GENOMIC DNA]</scope>
    <source>
        <strain evidence="4 5">DSM 14472</strain>
    </source>
</reference>
<dbReference type="PROSITE" id="PS50263">
    <property type="entry name" value="CN_HYDROLASE"/>
    <property type="match status" value="1"/>
</dbReference>
<dbReference type="SUPFAM" id="SSF56317">
    <property type="entry name" value="Carbon-nitrogen hydrolase"/>
    <property type="match status" value="1"/>
</dbReference>
<dbReference type="PANTHER" id="PTHR46044">
    <property type="entry name" value="NITRILASE"/>
    <property type="match status" value="1"/>
</dbReference>
<dbReference type="Pfam" id="PF00795">
    <property type="entry name" value="CN_hydrolase"/>
    <property type="match status" value="1"/>
</dbReference>
<comment type="similarity">
    <text evidence="1">Belongs to the carbon-nitrogen hydrolase superfamily. Nitrilase family.</text>
</comment>
<dbReference type="AlphaFoldDB" id="A0A089M0C4"/>
<evidence type="ECO:0000313" key="4">
    <source>
        <dbReference type="EMBL" id="AIQ64933.1"/>
    </source>
</evidence>
<organism evidence="4 5">
    <name type="scientific">Paenibacillus stellifer</name>
    <dbReference type="NCBI Taxonomy" id="169760"/>
    <lineage>
        <taxon>Bacteria</taxon>
        <taxon>Bacillati</taxon>
        <taxon>Bacillota</taxon>
        <taxon>Bacilli</taxon>
        <taxon>Bacillales</taxon>
        <taxon>Paenibacillaceae</taxon>
        <taxon>Paenibacillus</taxon>
    </lineage>
</organism>
<dbReference type="PANTHER" id="PTHR46044:SF1">
    <property type="entry name" value="CN HYDROLASE DOMAIN-CONTAINING PROTEIN"/>
    <property type="match status" value="1"/>
</dbReference>
<gene>
    <name evidence="4" type="ORF">PSTEL_19260</name>
</gene>
<evidence type="ECO:0000256" key="1">
    <source>
        <dbReference type="ARBA" id="ARBA00008129"/>
    </source>
</evidence>
<dbReference type="OrthoDB" id="9811121at2"/>
<proteinExistence type="inferred from homology"/>
<dbReference type="Gene3D" id="3.60.110.10">
    <property type="entry name" value="Carbon-nitrogen hydrolase"/>
    <property type="match status" value="1"/>
</dbReference>
<name>A0A089M0C4_9BACL</name>
<dbReference type="PROSITE" id="PS00920">
    <property type="entry name" value="NITRIL_CHT_1"/>
    <property type="match status" value="1"/>
</dbReference>
<dbReference type="InterPro" id="IPR003010">
    <property type="entry name" value="C-N_Hydrolase"/>
</dbReference>
<dbReference type="CDD" id="cd07564">
    <property type="entry name" value="nitrilases_CHs"/>
    <property type="match status" value="1"/>
</dbReference>
<evidence type="ECO:0000313" key="5">
    <source>
        <dbReference type="Proteomes" id="UP000029507"/>
    </source>
</evidence>
<dbReference type="GO" id="GO:0000257">
    <property type="term" value="F:nitrilase activity"/>
    <property type="evidence" value="ECO:0007669"/>
    <property type="project" value="UniProtKB-ARBA"/>
</dbReference>
<feature type="active site" description="Proton acceptor" evidence="2">
    <location>
        <position position="47"/>
    </location>
</feature>
<sequence>MSNYPKYRVAAVQASPVLLDLDATVDKTCRLVDEAAANGAKVIAFPEAFIPGYPWWIWLGNADYGMKYYIELYKNSVEIPSLAVQKLSAAAKRNKVYFCVSVTEKEGGSLYLTQLWFDPNGNLIGKHRKLKATNAEKTIWGDRDGSMMPVFETEFGNLGGLQCWEHMLPLNLAAMTSMNEQVHVSSWPIGMPQEGHLFGPEQCVVATRYYAMTNQVFCLLSSQIWTEAQRDKICETEEQKNYMKVGYGFAKIIAPNGMEIGSPLAHDEEGITYADIDLEQIIPGKFLIDPAGHYSTPGFLSLSFDRTEHKPIKHIGGATQKVLTYDELQFKSEAGI</sequence>
<evidence type="ECO:0000259" key="3">
    <source>
        <dbReference type="PROSITE" id="PS50263"/>
    </source>
</evidence>
<accession>A0A089M0C4</accession>
<dbReference type="EMBL" id="CP009286">
    <property type="protein sequence ID" value="AIQ64933.1"/>
    <property type="molecule type" value="Genomic_DNA"/>
</dbReference>
<dbReference type="KEGG" id="pste:PSTEL_19260"/>